<keyword evidence="3" id="KW-1185">Reference proteome</keyword>
<gene>
    <name evidence="2" type="ORF">G4Y79_10030</name>
</gene>
<dbReference type="Pfam" id="PF05239">
    <property type="entry name" value="PRC"/>
    <property type="match status" value="1"/>
</dbReference>
<accession>A0A7S8IGF2</accession>
<proteinExistence type="predicted"/>
<dbReference type="Gene3D" id="2.30.30.240">
    <property type="entry name" value="PRC-barrel domain"/>
    <property type="match status" value="1"/>
</dbReference>
<dbReference type="InterPro" id="IPR027275">
    <property type="entry name" value="PRC-brl_dom"/>
</dbReference>
<name>A0A7S8IGF2_9CHLR</name>
<sequence>MLRGTNVIGLPIFLKNEEINEHVIDWILDLQNNQLMGFIVQQGGWSGSARILLWENIIHISNQSLHVDYPSPIFEMGKMIKIKQLLEEVNDFIGLKVITKEGQSLGKVVDFLFDNSSGHLSELQLRNEAALNRKNIFMPILTPLNQMSSFIIATPEMTAAIYENHLPEA</sequence>
<organism evidence="2 3">
    <name type="scientific">Phototrophicus methaneseepsis</name>
    <dbReference type="NCBI Taxonomy" id="2710758"/>
    <lineage>
        <taxon>Bacteria</taxon>
        <taxon>Bacillati</taxon>
        <taxon>Chloroflexota</taxon>
        <taxon>Candidatus Thermofontia</taxon>
        <taxon>Phototrophicales</taxon>
        <taxon>Phototrophicaceae</taxon>
        <taxon>Phototrophicus</taxon>
    </lineage>
</organism>
<dbReference type="RefSeq" id="WP_195172754.1">
    <property type="nucleotide sequence ID" value="NZ_CP062983.1"/>
</dbReference>
<dbReference type="SUPFAM" id="SSF50346">
    <property type="entry name" value="PRC-barrel domain"/>
    <property type="match status" value="1"/>
</dbReference>
<dbReference type="EMBL" id="CP062983">
    <property type="protein sequence ID" value="QPC84691.1"/>
    <property type="molecule type" value="Genomic_DNA"/>
</dbReference>
<dbReference type="AlphaFoldDB" id="A0A7S8IGF2"/>
<feature type="domain" description="PRC-barrel" evidence="1">
    <location>
        <begin position="88"/>
        <end position="139"/>
    </location>
</feature>
<dbReference type="KEGG" id="pmet:G4Y79_10030"/>
<evidence type="ECO:0000313" key="2">
    <source>
        <dbReference type="EMBL" id="QPC84691.1"/>
    </source>
</evidence>
<dbReference type="InterPro" id="IPR011033">
    <property type="entry name" value="PRC_barrel-like_sf"/>
</dbReference>
<reference evidence="2 3" key="1">
    <citation type="submission" date="2020-02" db="EMBL/GenBank/DDBJ databases">
        <authorList>
            <person name="Zheng R.K."/>
            <person name="Sun C.M."/>
        </authorList>
    </citation>
    <scope>NUCLEOTIDE SEQUENCE [LARGE SCALE GENOMIC DNA]</scope>
    <source>
        <strain evidence="3">rifampicinis</strain>
    </source>
</reference>
<protein>
    <submittedName>
        <fullName evidence="2">PRC-barrel domain-containing protein</fullName>
    </submittedName>
</protein>
<dbReference type="Proteomes" id="UP000594468">
    <property type="component" value="Chromosome"/>
</dbReference>
<evidence type="ECO:0000313" key="3">
    <source>
        <dbReference type="Proteomes" id="UP000594468"/>
    </source>
</evidence>
<evidence type="ECO:0000259" key="1">
    <source>
        <dbReference type="Pfam" id="PF05239"/>
    </source>
</evidence>